<feature type="region of interest" description="Disordered" evidence="1">
    <location>
        <begin position="1"/>
        <end position="40"/>
    </location>
</feature>
<dbReference type="Proteomes" id="UP000623467">
    <property type="component" value="Unassembled WGS sequence"/>
</dbReference>
<dbReference type="OrthoDB" id="3060507at2759"/>
<name>A0A8H6Y0R2_9AGAR</name>
<proteinExistence type="predicted"/>
<reference evidence="2" key="1">
    <citation type="submission" date="2020-05" db="EMBL/GenBank/DDBJ databases">
        <title>Mycena genomes resolve the evolution of fungal bioluminescence.</title>
        <authorList>
            <person name="Tsai I.J."/>
        </authorList>
    </citation>
    <scope>NUCLEOTIDE SEQUENCE</scope>
    <source>
        <strain evidence="2">160909Yilan</strain>
    </source>
</reference>
<evidence type="ECO:0000256" key="1">
    <source>
        <dbReference type="SAM" id="MobiDB-lite"/>
    </source>
</evidence>
<sequence length="445" mass="48032">MSPLKDRTVATPPTPSCALPTPSPSTNDLTEPSSGPHPTARSLIASIREIIAVARGQKKHPTVDGYAQINAHLNLLDAILDTGDVVAATLTSFKADLIADLIAATSRSPTTSSYASVTATSPPTASSAPKTAPTAKTNELTIVLEKTANELLTLPLPEIKAKVEEAVAATGVDKLKEAKLRGVKVLPRDRLLIAAESEKAASLLKQSAPHWVPKLAKNSKLVVPRCEIVVNGVPRTYNPSSPHAAHELYANNANNRSSISSPSAISEVRWINAKALRDPKKKASSLLVTLNDPLSANLCISQGLAIESTICYSHHYEEPSPQCYTCQAYGHTQHRCKHKSPICARCSGPHRTTTCPCSSDKAKCSDHKRCPHFSPLCANCKDKHPSYSKDCPVRAMERELQHERLRGRIFFGDFDPFDPSHRLDLDAPFFFAPPSDASHLSSSSQ</sequence>
<organism evidence="2 3">
    <name type="scientific">Mycena sanguinolenta</name>
    <dbReference type="NCBI Taxonomy" id="230812"/>
    <lineage>
        <taxon>Eukaryota</taxon>
        <taxon>Fungi</taxon>
        <taxon>Dikarya</taxon>
        <taxon>Basidiomycota</taxon>
        <taxon>Agaricomycotina</taxon>
        <taxon>Agaricomycetes</taxon>
        <taxon>Agaricomycetidae</taxon>
        <taxon>Agaricales</taxon>
        <taxon>Marasmiineae</taxon>
        <taxon>Mycenaceae</taxon>
        <taxon>Mycena</taxon>
    </lineage>
</organism>
<evidence type="ECO:0000313" key="2">
    <source>
        <dbReference type="EMBL" id="KAF7349670.1"/>
    </source>
</evidence>
<dbReference type="AlphaFoldDB" id="A0A8H6Y0R2"/>
<keyword evidence="3" id="KW-1185">Reference proteome</keyword>
<feature type="compositionally biased region" description="Polar residues" evidence="1">
    <location>
        <begin position="24"/>
        <end position="33"/>
    </location>
</feature>
<evidence type="ECO:0000313" key="3">
    <source>
        <dbReference type="Proteomes" id="UP000623467"/>
    </source>
</evidence>
<feature type="region of interest" description="Disordered" evidence="1">
    <location>
        <begin position="112"/>
        <end position="135"/>
    </location>
</feature>
<comment type="caution">
    <text evidence="2">The sequence shown here is derived from an EMBL/GenBank/DDBJ whole genome shotgun (WGS) entry which is preliminary data.</text>
</comment>
<accession>A0A8H6Y0R2</accession>
<gene>
    <name evidence="2" type="ORF">MSAN_01693600</name>
</gene>
<protein>
    <submittedName>
        <fullName evidence="2">CCHC-type domain-containing protein</fullName>
    </submittedName>
</protein>
<dbReference type="EMBL" id="JACAZH010000015">
    <property type="protein sequence ID" value="KAF7349670.1"/>
    <property type="molecule type" value="Genomic_DNA"/>
</dbReference>